<organism evidence="7 8">
    <name type="scientific">Glutamicibacter nicotianae</name>
    <name type="common">Arthrobacter nicotianae</name>
    <dbReference type="NCBI Taxonomy" id="37929"/>
    <lineage>
        <taxon>Bacteria</taxon>
        <taxon>Bacillati</taxon>
        <taxon>Actinomycetota</taxon>
        <taxon>Actinomycetes</taxon>
        <taxon>Micrococcales</taxon>
        <taxon>Micrococcaceae</taxon>
        <taxon>Glutamicibacter</taxon>
    </lineage>
</organism>
<evidence type="ECO:0000313" key="8">
    <source>
        <dbReference type="Proteomes" id="UP000316242"/>
    </source>
</evidence>
<feature type="DNA-binding region" description="H-T-H motif" evidence="4">
    <location>
        <begin position="51"/>
        <end position="70"/>
    </location>
</feature>
<dbReference type="EMBL" id="BJNE01000017">
    <property type="protein sequence ID" value="GEC13713.1"/>
    <property type="molecule type" value="Genomic_DNA"/>
</dbReference>
<dbReference type="Gene3D" id="1.10.357.10">
    <property type="entry name" value="Tetracycline Repressor, domain 2"/>
    <property type="match status" value="1"/>
</dbReference>
<dbReference type="InterPro" id="IPR004111">
    <property type="entry name" value="Repressor_TetR_C"/>
</dbReference>
<evidence type="ECO:0000256" key="1">
    <source>
        <dbReference type="ARBA" id="ARBA00023015"/>
    </source>
</evidence>
<feature type="region of interest" description="Disordered" evidence="5">
    <location>
        <begin position="1"/>
        <end position="28"/>
    </location>
</feature>
<gene>
    <name evidence="7" type="ORF">ANI01nite_29160</name>
</gene>
<dbReference type="Pfam" id="PF02909">
    <property type="entry name" value="TetR_C_1"/>
    <property type="match status" value="1"/>
</dbReference>
<protein>
    <submittedName>
        <fullName evidence="7">TetR family transcriptional regulator</fullName>
    </submittedName>
</protein>
<dbReference type="SUPFAM" id="SSF48498">
    <property type="entry name" value="Tetracyclin repressor-like, C-terminal domain"/>
    <property type="match status" value="1"/>
</dbReference>
<evidence type="ECO:0000256" key="3">
    <source>
        <dbReference type="ARBA" id="ARBA00023163"/>
    </source>
</evidence>
<comment type="caution">
    <text evidence="7">The sequence shown here is derived from an EMBL/GenBank/DDBJ whole genome shotgun (WGS) entry which is preliminary data.</text>
</comment>
<sequence>MAENKEKSSPEPIKRGRGRPRKDSEFQTLSKDQIAQKALEIAGAEGYDALTMHRLATEFNVTPRALYNYVADRQEVINLAVSRFISINPLIEFDCNDWKRGVTEAYNATRKAYRAYPRASQMALDEKLKVEPGPFRNELMERILAFYVDIGLTLKQAVALVRALERDVLGFVMHVDYYYDRRSKDSPDYVSSLVPLQLLDAYPEVPTPLARQSLELPQQDSDDLFEEVIELRLLAIAQMLELNRTAENPEQ</sequence>
<dbReference type="RefSeq" id="WP_083515389.1">
    <property type="nucleotide sequence ID" value="NZ_BAAAWM010000001.1"/>
</dbReference>
<keyword evidence="2 4" id="KW-0238">DNA-binding</keyword>
<evidence type="ECO:0000259" key="6">
    <source>
        <dbReference type="PROSITE" id="PS50977"/>
    </source>
</evidence>
<keyword evidence="8" id="KW-1185">Reference proteome</keyword>
<evidence type="ECO:0000256" key="4">
    <source>
        <dbReference type="PROSITE-ProRule" id="PRU00335"/>
    </source>
</evidence>
<evidence type="ECO:0000256" key="5">
    <source>
        <dbReference type="SAM" id="MobiDB-lite"/>
    </source>
</evidence>
<keyword evidence="1" id="KW-0805">Transcription regulation</keyword>
<evidence type="ECO:0000256" key="2">
    <source>
        <dbReference type="ARBA" id="ARBA00023125"/>
    </source>
</evidence>
<evidence type="ECO:0000313" key="7">
    <source>
        <dbReference type="EMBL" id="GEC13713.1"/>
    </source>
</evidence>
<dbReference type="Proteomes" id="UP000316242">
    <property type="component" value="Unassembled WGS sequence"/>
</dbReference>
<dbReference type="InterPro" id="IPR036271">
    <property type="entry name" value="Tet_transcr_reg_TetR-rel_C_sf"/>
</dbReference>
<proteinExistence type="predicted"/>
<feature type="compositionally biased region" description="Basic and acidic residues" evidence="5">
    <location>
        <begin position="1"/>
        <end position="14"/>
    </location>
</feature>
<reference evidence="7 8" key="1">
    <citation type="submission" date="2019-06" db="EMBL/GenBank/DDBJ databases">
        <title>Whole genome shotgun sequence of Glutamicibacter nicotianae NBRC 14234.</title>
        <authorList>
            <person name="Hosoyama A."/>
            <person name="Uohara A."/>
            <person name="Ohji S."/>
            <person name="Ichikawa N."/>
        </authorList>
    </citation>
    <scope>NUCLEOTIDE SEQUENCE [LARGE SCALE GENOMIC DNA]</scope>
    <source>
        <strain evidence="7 8">NBRC 14234</strain>
    </source>
</reference>
<dbReference type="InterPro" id="IPR009057">
    <property type="entry name" value="Homeodomain-like_sf"/>
</dbReference>
<dbReference type="InterPro" id="IPR001647">
    <property type="entry name" value="HTH_TetR"/>
</dbReference>
<accession>A0ABQ0RPI0</accession>
<feature type="domain" description="HTH tetR-type" evidence="6">
    <location>
        <begin position="28"/>
        <end position="88"/>
    </location>
</feature>
<dbReference type="Pfam" id="PF00440">
    <property type="entry name" value="TetR_N"/>
    <property type="match status" value="1"/>
</dbReference>
<dbReference type="PROSITE" id="PS50977">
    <property type="entry name" value="HTH_TETR_2"/>
    <property type="match status" value="1"/>
</dbReference>
<dbReference type="SUPFAM" id="SSF46689">
    <property type="entry name" value="Homeodomain-like"/>
    <property type="match status" value="1"/>
</dbReference>
<keyword evidence="3" id="KW-0804">Transcription</keyword>
<name>A0ABQ0RPI0_GLUNI</name>